<dbReference type="EMBL" id="JAUJDW010000019">
    <property type="protein sequence ID" value="KAK0658131.1"/>
    <property type="molecule type" value="Genomic_DNA"/>
</dbReference>
<organism evidence="2 3">
    <name type="scientific">Lasiodiplodia hormozganensis</name>
    <dbReference type="NCBI Taxonomy" id="869390"/>
    <lineage>
        <taxon>Eukaryota</taxon>
        <taxon>Fungi</taxon>
        <taxon>Dikarya</taxon>
        <taxon>Ascomycota</taxon>
        <taxon>Pezizomycotina</taxon>
        <taxon>Dothideomycetes</taxon>
        <taxon>Dothideomycetes incertae sedis</taxon>
        <taxon>Botryosphaeriales</taxon>
        <taxon>Botryosphaeriaceae</taxon>
        <taxon>Lasiodiplodia</taxon>
    </lineage>
</organism>
<dbReference type="AlphaFoldDB" id="A0AA40D0D5"/>
<proteinExistence type="predicted"/>
<comment type="caution">
    <text evidence="2">The sequence shown here is derived from an EMBL/GenBank/DDBJ whole genome shotgun (WGS) entry which is preliminary data.</text>
</comment>
<evidence type="ECO:0000256" key="1">
    <source>
        <dbReference type="SAM" id="SignalP"/>
    </source>
</evidence>
<dbReference type="Proteomes" id="UP001175001">
    <property type="component" value="Unassembled WGS sequence"/>
</dbReference>
<reference evidence="2" key="1">
    <citation type="submission" date="2023-06" db="EMBL/GenBank/DDBJ databases">
        <title>Multi-omics analyses reveal the molecular pathogenesis toolkit of Lasiodiplodia hormozganensis, a cross-kingdom pathogen.</title>
        <authorList>
            <person name="Felix C."/>
            <person name="Meneses R."/>
            <person name="Goncalves M.F.M."/>
            <person name="Tilleman L."/>
            <person name="Duarte A.S."/>
            <person name="Jorrin-Novo J.V."/>
            <person name="Van De Peer Y."/>
            <person name="Deforce D."/>
            <person name="Van Nieuwerburgh F."/>
            <person name="Esteves A.C."/>
            <person name="Alves A."/>
        </authorList>
    </citation>
    <scope>NUCLEOTIDE SEQUENCE</scope>
    <source>
        <strain evidence="2">CBS 339.90</strain>
    </source>
</reference>
<protein>
    <submittedName>
        <fullName evidence="2">Uncharacterized protein</fullName>
    </submittedName>
</protein>
<sequence>MRFSDVMLSVSFVGLAAAEPLPTRPAYRLCSHGHDGVHCIPLDRSPSTPTCPTAKVHVATETVHAPIATTTVHVPTTTATIRAIPTATETRYKLEFATPSSAASRRYSVPRLFMLPHRIMGLMAGVQPAVARGATKTVITVTTQTTTKTVHAFSVTTEVEPAVTKVLLPTTEPTRTKTETVHAFVVTTESEPVFTKVLVPTTEAKPGLPFASTAGGNNGGNNGDYDRDYIGSSHTGSDGSEWNELGKYGNPPLLARRAIPSDELPTTTFVPATTETFLPQPTSTVPATTETILPQPTSTVEIIHVVMPELDTINVSINTDTDKTDTDKADTDTFTQTSSVWVSPSVILPSVSTEPTVTNTQTVKETAQTTKTWEITNHVRSGTATVSYVPATGGASKSAQPPKVFSLLASLFRM</sequence>
<evidence type="ECO:0000313" key="3">
    <source>
        <dbReference type="Proteomes" id="UP001175001"/>
    </source>
</evidence>
<feature type="chain" id="PRO_5041395354" evidence="1">
    <location>
        <begin position="19"/>
        <end position="414"/>
    </location>
</feature>
<evidence type="ECO:0000313" key="2">
    <source>
        <dbReference type="EMBL" id="KAK0658131.1"/>
    </source>
</evidence>
<accession>A0AA40D0D5</accession>
<gene>
    <name evidence="2" type="ORF">DIS24_g4949</name>
</gene>
<feature type="signal peptide" evidence="1">
    <location>
        <begin position="1"/>
        <end position="18"/>
    </location>
</feature>
<keyword evidence="1" id="KW-0732">Signal</keyword>
<keyword evidence="3" id="KW-1185">Reference proteome</keyword>
<name>A0AA40D0D5_9PEZI</name>